<evidence type="ECO:0000313" key="2">
    <source>
        <dbReference type="Proteomes" id="UP000075920"/>
    </source>
</evidence>
<name>A0A182WPE0_9DIPT</name>
<reference evidence="1" key="2">
    <citation type="submission" date="2020-05" db="UniProtKB">
        <authorList>
            <consortium name="EnsemblMetazoa"/>
        </authorList>
    </citation>
    <scope>IDENTIFICATION</scope>
    <source>
        <strain evidence="1">MINIMUS1</strain>
    </source>
</reference>
<dbReference type="Proteomes" id="UP000075920">
    <property type="component" value="Unassembled WGS sequence"/>
</dbReference>
<evidence type="ECO:0000313" key="1">
    <source>
        <dbReference type="EnsemblMetazoa" id="AMIN014545-PA"/>
    </source>
</evidence>
<dbReference type="EnsemblMetazoa" id="AMIN014545-RA">
    <property type="protein sequence ID" value="AMIN014545-PA"/>
    <property type="gene ID" value="AMIN014545"/>
</dbReference>
<dbReference type="AlphaFoldDB" id="A0A182WPE0"/>
<keyword evidence="2" id="KW-1185">Reference proteome</keyword>
<reference evidence="2" key="1">
    <citation type="submission" date="2013-03" db="EMBL/GenBank/DDBJ databases">
        <title>The Genome Sequence of Anopheles minimus MINIMUS1.</title>
        <authorList>
            <consortium name="The Broad Institute Genomics Platform"/>
            <person name="Neafsey D.E."/>
            <person name="Walton C."/>
            <person name="Walker B."/>
            <person name="Young S.K."/>
            <person name="Zeng Q."/>
            <person name="Gargeya S."/>
            <person name="Fitzgerald M."/>
            <person name="Haas B."/>
            <person name="Abouelleil A."/>
            <person name="Allen A.W."/>
            <person name="Alvarado L."/>
            <person name="Arachchi H.M."/>
            <person name="Berlin A.M."/>
            <person name="Chapman S.B."/>
            <person name="Gainer-Dewar J."/>
            <person name="Goldberg J."/>
            <person name="Griggs A."/>
            <person name="Gujja S."/>
            <person name="Hansen M."/>
            <person name="Howarth C."/>
            <person name="Imamovic A."/>
            <person name="Ireland A."/>
            <person name="Larimer J."/>
            <person name="McCowan C."/>
            <person name="Murphy C."/>
            <person name="Pearson M."/>
            <person name="Poon T.W."/>
            <person name="Priest M."/>
            <person name="Roberts A."/>
            <person name="Saif S."/>
            <person name="Shea T."/>
            <person name="Sisk P."/>
            <person name="Sykes S."/>
            <person name="Wortman J."/>
            <person name="Nusbaum C."/>
            <person name="Birren B."/>
        </authorList>
    </citation>
    <scope>NUCLEOTIDE SEQUENCE [LARGE SCALE GENOMIC DNA]</scope>
    <source>
        <strain evidence="2">MINIMUS1</strain>
    </source>
</reference>
<sequence>MFVQGFSLGSAPMNMRRICWAFNYICLKLIQLRRSVKLFKKKHLVIVQKKMWRNASDLLSQLEFWKFYMHDRS</sequence>
<protein>
    <submittedName>
        <fullName evidence="1">Uncharacterized protein</fullName>
    </submittedName>
</protein>
<dbReference type="VEuPathDB" id="VectorBase:AMIN014545"/>
<proteinExistence type="predicted"/>
<accession>A0A182WPE0</accession>
<organism evidence="1 2">
    <name type="scientific">Anopheles minimus</name>
    <dbReference type="NCBI Taxonomy" id="112268"/>
    <lineage>
        <taxon>Eukaryota</taxon>
        <taxon>Metazoa</taxon>
        <taxon>Ecdysozoa</taxon>
        <taxon>Arthropoda</taxon>
        <taxon>Hexapoda</taxon>
        <taxon>Insecta</taxon>
        <taxon>Pterygota</taxon>
        <taxon>Neoptera</taxon>
        <taxon>Endopterygota</taxon>
        <taxon>Diptera</taxon>
        <taxon>Nematocera</taxon>
        <taxon>Culicoidea</taxon>
        <taxon>Culicidae</taxon>
        <taxon>Anophelinae</taxon>
        <taxon>Anopheles</taxon>
    </lineage>
</organism>